<dbReference type="Pfam" id="PF01724">
    <property type="entry name" value="DUF29"/>
    <property type="match status" value="1"/>
</dbReference>
<sequence length="149" mass="17772">MKIITDLKLLYESDESLWLEETIELLKQKQFNQLDIENLIEELINLGKRDLAKVKSLLRQIIIHLLLLQFWQVEYKRNHRHWIGEIKTFRYDLNNHLTTNLRNKLEDDLDNIYHSAVDFVESKTDLTILPEKCPYSLSQLLADDYFLGG</sequence>
<dbReference type="Proteomes" id="UP000239589">
    <property type="component" value="Unassembled WGS sequence"/>
</dbReference>
<protein>
    <submittedName>
        <fullName evidence="1">DUF29 domain-containing protein</fullName>
    </submittedName>
</protein>
<organism evidence="1 2">
    <name type="scientific">Cuspidothrix issatschenkoi CHARLIE-1</name>
    <dbReference type="NCBI Taxonomy" id="2052836"/>
    <lineage>
        <taxon>Bacteria</taxon>
        <taxon>Bacillati</taxon>
        <taxon>Cyanobacteriota</taxon>
        <taxon>Cyanophyceae</taxon>
        <taxon>Nostocales</taxon>
        <taxon>Aphanizomenonaceae</taxon>
        <taxon>Cuspidothrix</taxon>
    </lineage>
</organism>
<dbReference type="Gene3D" id="1.20.1220.20">
    <property type="entry name" value="Uncharcterised protein PF01724"/>
    <property type="match status" value="1"/>
</dbReference>
<gene>
    <name evidence="1" type="ORF">CUN59_08185</name>
</gene>
<dbReference type="InterPro" id="IPR002636">
    <property type="entry name" value="DUF29"/>
</dbReference>
<dbReference type="PANTHER" id="PTHR34235">
    <property type="entry name" value="SLR1203 PROTEIN-RELATED"/>
    <property type="match status" value="1"/>
</dbReference>
<evidence type="ECO:0000313" key="2">
    <source>
        <dbReference type="Proteomes" id="UP000239589"/>
    </source>
</evidence>
<dbReference type="AlphaFoldDB" id="A0A2S6CVP6"/>
<dbReference type="RefSeq" id="WP_104387381.1">
    <property type="nucleotide sequence ID" value="NZ_PGEM01000053.1"/>
</dbReference>
<dbReference type="EMBL" id="PGEM01000053">
    <property type="protein sequence ID" value="PPJ63767.1"/>
    <property type="molecule type" value="Genomic_DNA"/>
</dbReference>
<proteinExistence type="predicted"/>
<accession>A0A2S6CVP6</accession>
<comment type="caution">
    <text evidence="1">The sequence shown here is derived from an EMBL/GenBank/DDBJ whole genome shotgun (WGS) entry which is preliminary data.</text>
</comment>
<dbReference type="OrthoDB" id="5769308at2"/>
<name>A0A2S6CVP6_9CYAN</name>
<dbReference type="PANTHER" id="PTHR34235:SF3">
    <property type="entry name" value="SLR1203 PROTEIN"/>
    <property type="match status" value="1"/>
</dbReference>
<keyword evidence="2" id="KW-1185">Reference proteome</keyword>
<evidence type="ECO:0000313" key="1">
    <source>
        <dbReference type="EMBL" id="PPJ63767.1"/>
    </source>
</evidence>
<reference evidence="1 2" key="1">
    <citation type="submission" date="2018-02" db="EMBL/GenBank/DDBJ databases">
        <title>Discovery of a pederin family compound in a non-symbiotic bloom-forming cyanobacterium.</title>
        <authorList>
            <person name="Kust A."/>
            <person name="Mares J."/>
            <person name="Jokela J."/>
            <person name="Urajova P."/>
            <person name="Hajek J."/>
            <person name="Saurav K."/>
            <person name="Voracova K."/>
            <person name="Fewer D.P."/>
            <person name="Haapaniemi E."/>
            <person name="Permi P."/>
            <person name="Rehakova K."/>
            <person name="Sivonen K."/>
            <person name="Hrouzek P."/>
        </authorList>
    </citation>
    <scope>NUCLEOTIDE SEQUENCE [LARGE SCALE GENOMIC DNA]</scope>
    <source>
        <strain evidence="1 2">CHARLIE-1</strain>
    </source>
</reference>